<dbReference type="Proteomes" id="UP001156666">
    <property type="component" value="Unassembled WGS sequence"/>
</dbReference>
<evidence type="ECO:0000313" key="2">
    <source>
        <dbReference type="Proteomes" id="UP001156666"/>
    </source>
</evidence>
<dbReference type="EMBL" id="BSOH01000005">
    <property type="protein sequence ID" value="GLR16414.1"/>
    <property type="molecule type" value="Genomic_DNA"/>
</dbReference>
<keyword evidence="2" id="KW-1185">Reference proteome</keyword>
<dbReference type="AlphaFoldDB" id="A0AA37SN24"/>
<name>A0AA37SN24_9BACT</name>
<gene>
    <name evidence="1" type="ORF">GCM10007940_10290</name>
</gene>
<evidence type="ECO:0000313" key="1">
    <source>
        <dbReference type="EMBL" id="GLR16414.1"/>
    </source>
</evidence>
<proteinExistence type="predicted"/>
<reference evidence="1" key="2">
    <citation type="submission" date="2023-01" db="EMBL/GenBank/DDBJ databases">
        <title>Draft genome sequence of Portibacter lacus strain NBRC 108769.</title>
        <authorList>
            <person name="Sun Q."/>
            <person name="Mori K."/>
        </authorList>
    </citation>
    <scope>NUCLEOTIDE SEQUENCE</scope>
    <source>
        <strain evidence="1">NBRC 108769</strain>
    </source>
</reference>
<reference evidence="1" key="1">
    <citation type="journal article" date="2014" name="Int. J. Syst. Evol. Microbiol.">
        <title>Complete genome sequence of Corynebacterium casei LMG S-19264T (=DSM 44701T), isolated from a smear-ripened cheese.</title>
        <authorList>
            <consortium name="US DOE Joint Genome Institute (JGI-PGF)"/>
            <person name="Walter F."/>
            <person name="Albersmeier A."/>
            <person name="Kalinowski J."/>
            <person name="Ruckert C."/>
        </authorList>
    </citation>
    <scope>NUCLEOTIDE SEQUENCE</scope>
    <source>
        <strain evidence="1">NBRC 108769</strain>
    </source>
</reference>
<protein>
    <submittedName>
        <fullName evidence="1">Uncharacterized protein</fullName>
    </submittedName>
</protein>
<comment type="caution">
    <text evidence="1">The sequence shown here is derived from an EMBL/GenBank/DDBJ whole genome shotgun (WGS) entry which is preliminary data.</text>
</comment>
<sequence length="309" mass="34994">MTKSMKLLIWIFLLLPILSFGQENDYVRIGGTNLSLVPPQGFEPSTNFKGFQMEDNPYAMIMVVEIPGPFSEIKKGFTKKAMAERGMELIKKENRALSSYEANYVEMEQEANGVVFVKSILIYGNETQTVIVNGMCLKENQDLFPLIQDAISTIKLDETLDVDPRSELAFTLNEELINLEFIGVVGNGMLFNRDGNIPTESEDQLNVFVDKSFATVNASDKEGFCLQRLSQYDDPYELDNDKGLEKVAIDGIQGYSLFAKNELNKGETIRQIILFPEDGSYFIFHASYQEGYENTESDVDLFFKSFKVK</sequence>
<organism evidence="1 2">
    <name type="scientific">Portibacter lacus</name>
    <dbReference type="NCBI Taxonomy" id="1099794"/>
    <lineage>
        <taxon>Bacteria</taxon>
        <taxon>Pseudomonadati</taxon>
        <taxon>Bacteroidota</taxon>
        <taxon>Saprospiria</taxon>
        <taxon>Saprospirales</taxon>
        <taxon>Haliscomenobacteraceae</taxon>
        <taxon>Portibacter</taxon>
    </lineage>
</organism>
<accession>A0AA37SN24</accession>